<keyword evidence="2" id="KW-1185">Reference proteome</keyword>
<dbReference type="Proteomes" id="UP001434883">
    <property type="component" value="Unassembled WGS sequence"/>
</dbReference>
<feature type="non-terminal residue" evidence="1">
    <location>
        <position position="1"/>
    </location>
</feature>
<dbReference type="PANTHER" id="PTHR13930:SF0">
    <property type="entry name" value="S-ADENOSYL-L-METHIONINE-DEPENDENT TRNA 4-DEMETHYLWYOSINE SYNTHASE TYW1-RELATED"/>
    <property type="match status" value="1"/>
</dbReference>
<evidence type="ECO:0000313" key="2">
    <source>
        <dbReference type="Proteomes" id="UP001434883"/>
    </source>
</evidence>
<gene>
    <name evidence="1" type="ORF">XENOCAPTIV_029049</name>
</gene>
<reference evidence="1 2" key="1">
    <citation type="submission" date="2021-06" db="EMBL/GenBank/DDBJ databases">
        <authorList>
            <person name="Palmer J.M."/>
        </authorList>
    </citation>
    <scope>NUCLEOTIDE SEQUENCE [LARGE SCALE GENOMIC DNA]</scope>
    <source>
        <strain evidence="1 2">XC_2019</strain>
        <tissue evidence="1">Muscle</tissue>
    </source>
</reference>
<proteinExistence type="predicted"/>
<organism evidence="1 2">
    <name type="scientific">Xenoophorus captivus</name>
    <dbReference type="NCBI Taxonomy" id="1517983"/>
    <lineage>
        <taxon>Eukaryota</taxon>
        <taxon>Metazoa</taxon>
        <taxon>Chordata</taxon>
        <taxon>Craniata</taxon>
        <taxon>Vertebrata</taxon>
        <taxon>Euteleostomi</taxon>
        <taxon>Actinopterygii</taxon>
        <taxon>Neopterygii</taxon>
        <taxon>Teleostei</taxon>
        <taxon>Neoteleostei</taxon>
        <taxon>Acanthomorphata</taxon>
        <taxon>Ovalentaria</taxon>
        <taxon>Atherinomorphae</taxon>
        <taxon>Cyprinodontiformes</taxon>
        <taxon>Goodeidae</taxon>
        <taxon>Xenoophorus</taxon>
    </lineage>
</organism>
<dbReference type="PANTHER" id="PTHR13930">
    <property type="entry name" value="S-ADENOSYL-L-METHIONINE-DEPENDENT TRNA 4-DEMETHYLWYOSINE SYNTHASE"/>
    <property type="match status" value="1"/>
</dbReference>
<dbReference type="InterPro" id="IPR013785">
    <property type="entry name" value="Aldolase_TIM"/>
</dbReference>
<comment type="caution">
    <text evidence="1">The sequence shown here is derived from an EMBL/GenBank/DDBJ whole genome shotgun (WGS) entry which is preliminary data.</text>
</comment>
<dbReference type="Gene3D" id="3.20.20.70">
    <property type="entry name" value="Aldolase class I"/>
    <property type="match status" value="2"/>
</dbReference>
<dbReference type="EMBL" id="JAHRIN010042830">
    <property type="protein sequence ID" value="MEQ2206416.1"/>
    <property type="molecule type" value="Genomic_DNA"/>
</dbReference>
<evidence type="ECO:0000313" key="1">
    <source>
        <dbReference type="EMBL" id="MEQ2206416.1"/>
    </source>
</evidence>
<accession>A0ABV0RE27</accession>
<name>A0ABV0RE27_9TELE</name>
<protein>
    <submittedName>
        <fullName evidence="1">Uncharacterized protein</fullName>
    </submittedName>
</protein>
<sequence>WRWKMDPAEEILQDALEKHQNMIRQFRGVPGVKPERYEEGLSVKHCALSLPNVLLIRSSCFSRNLVPVTQLYVSVDASTKDSLKKIDRPLFKDFWPRFLDSLRALGEKAYSELIALGQPDFIEVKICISCYMSFLHQCGSFHQLERNVLLPHVG</sequence>
<dbReference type="InterPro" id="IPR034556">
    <property type="entry name" value="tRNA_wybutosine-synthase"/>
</dbReference>